<evidence type="ECO:0000256" key="4">
    <source>
        <dbReference type="ARBA" id="ARBA00022670"/>
    </source>
</evidence>
<dbReference type="PANTHER" id="PTHR31412">
    <property type="entry name" value="ZINC METALLOPROTEASE EGY1"/>
    <property type="match status" value="1"/>
</dbReference>
<dbReference type="EMBL" id="QBML01000008">
    <property type="protein sequence ID" value="PZO42153.1"/>
    <property type="molecule type" value="Genomic_DNA"/>
</dbReference>
<dbReference type="CDD" id="cd06160">
    <property type="entry name" value="S2P-M50_like_2"/>
    <property type="match status" value="1"/>
</dbReference>
<dbReference type="AlphaFoldDB" id="A0A2W4WAT5"/>
<dbReference type="GO" id="GO:0006508">
    <property type="term" value="P:proteolysis"/>
    <property type="evidence" value="ECO:0007669"/>
    <property type="project" value="UniProtKB-KW"/>
</dbReference>
<evidence type="ECO:0000256" key="11">
    <source>
        <dbReference type="SAM" id="Phobius"/>
    </source>
</evidence>
<dbReference type="PANTHER" id="PTHR31412:SF0">
    <property type="entry name" value="ZINC METALLOPROTEASE EGY1, CHLOROPLASTIC-RELATED"/>
    <property type="match status" value="1"/>
</dbReference>
<accession>A0A2W4WAT5</accession>
<feature type="transmembrane region" description="Helical" evidence="11">
    <location>
        <begin position="438"/>
        <end position="469"/>
    </location>
</feature>
<feature type="transmembrane region" description="Helical" evidence="11">
    <location>
        <begin position="239"/>
        <end position="259"/>
    </location>
</feature>
<dbReference type="InterPro" id="IPR008915">
    <property type="entry name" value="Peptidase_M50"/>
</dbReference>
<feature type="transmembrane region" description="Helical" evidence="11">
    <location>
        <begin position="302"/>
        <end position="324"/>
    </location>
</feature>
<evidence type="ECO:0000256" key="8">
    <source>
        <dbReference type="ARBA" id="ARBA00022989"/>
    </source>
</evidence>
<keyword evidence="6" id="KW-0378">Hydrolase</keyword>
<dbReference type="Proteomes" id="UP000249467">
    <property type="component" value="Unassembled WGS sequence"/>
</dbReference>
<evidence type="ECO:0000256" key="3">
    <source>
        <dbReference type="ARBA" id="ARBA00007931"/>
    </source>
</evidence>
<feature type="domain" description="Peptidase M50" evidence="12">
    <location>
        <begin position="277"/>
        <end position="436"/>
    </location>
</feature>
<evidence type="ECO:0000256" key="1">
    <source>
        <dbReference type="ARBA" id="ARBA00001947"/>
    </source>
</evidence>
<sequence>MRATPFIPIAVFILTLALLGWGYFRSRKFGKLGLLSWLQFVVLMSPWLVYFGLFVSGVFINFTTLLFLLLSSTIAYVAIGNQLRKVVSAERSEIEQKLKQDIEASNGDQPSTSDNPPNSSPNKSPTKTPIALAMSQGKTQLKLFKAVPAEDMKLIQGIFGIETYYVTETIPYQEGAIFKGNLRGESDVVHDRLSKSLQDRLGNKYNLFLVEGQDRKPVVIVLPSRINAFADNNTIPQKILIAVLIIANGYTALNLGAQVAGVPMVQNPQEYLVGLPFALGIGAILGLRELAMRLMARKYKVVLSLPFLLPSSQLGSFGAFSRILSPLPNRAALFDIAIAAPLASGLLSLTILLLGLRLSAIGMGSIDIPSQIFQASVLAGTLAKLFLGEALHNSFISIHPLVILGWLGSAITALNLMPAGQLDGGRIVQSIYGRRTASWTTVLTLIFLVIATVINPLALYWGGIILILLRDLERPMLNELSELDGDREALGVVALFWMLVTLLPITSGVAERLGIGSGGGLLP</sequence>
<feature type="compositionally biased region" description="Low complexity" evidence="10">
    <location>
        <begin position="110"/>
        <end position="129"/>
    </location>
</feature>
<comment type="subcellular location">
    <subcellularLocation>
        <location evidence="2">Membrane</location>
        <topology evidence="2">Multi-pass membrane protein</topology>
    </subcellularLocation>
</comment>
<organism evidence="13 14">
    <name type="scientific">Pseudanabaena frigida</name>
    <dbReference type="NCBI Taxonomy" id="945775"/>
    <lineage>
        <taxon>Bacteria</taxon>
        <taxon>Bacillati</taxon>
        <taxon>Cyanobacteriota</taxon>
        <taxon>Cyanophyceae</taxon>
        <taxon>Pseudanabaenales</taxon>
        <taxon>Pseudanabaenaceae</taxon>
        <taxon>Pseudanabaena</taxon>
    </lineage>
</organism>
<comment type="cofactor">
    <cofactor evidence="1">
        <name>Zn(2+)</name>
        <dbReference type="ChEBI" id="CHEBI:29105"/>
    </cofactor>
</comment>
<evidence type="ECO:0000256" key="2">
    <source>
        <dbReference type="ARBA" id="ARBA00004141"/>
    </source>
</evidence>
<evidence type="ECO:0000313" key="13">
    <source>
        <dbReference type="EMBL" id="PZO42153.1"/>
    </source>
</evidence>
<evidence type="ECO:0000256" key="6">
    <source>
        <dbReference type="ARBA" id="ARBA00022801"/>
    </source>
</evidence>
<evidence type="ECO:0000256" key="5">
    <source>
        <dbReference type="ARBA" id="ARBA00022692"/>
    </source>
</evidence>
<feature type="transmembrane region" description="Helical" evidence="11">
    <location>
        <begin position="6"/>
        <end position="24"/>
    </location>
</feature>
<gene>
    <name evidence="13" type="ORF">DCF19_07880</name>
</gene>
<dbReference type="GO" id="GO:0008233">
    <property type="term" value="F:peptidase activity"/>
    <property type="evidence" value="ECO:0007669"/>
    <property type="project" value="UniProtKB-KW"/>
</dbReference>
<name>A0A2W4WAT5_9CYAN</name>
<reference evidence="13 14" key="1">
    <citation type="submission" date="2018-04" db="EMBL/GenBank/DDBJ databases">
        <authorList>
            <person name="Go L.Y."/>
            <person name="Mitchell J.A."/>
        </authorList>
    </citation>
    <scope>NUCLEOTIDE SEQUENCE [LARGE SCALE GENOMIC DNA]</scope>
    <source>
        <strain evidence="13">ULC066bin1</strain>
    </source>
</reference>
<evidence type="ECO:0000256" key="7">
    <source>
        <dbReference type="ARBA" id="ARBA00022946"/>
    </source>
</evidence>
<evidence type="ECO:0000259" key="12">
    <source>
        <dbReference type="Pfam" id="PF02163"/>
    </source>
</evidence>
<feature type="transmembrane region" description="Helical" evidence="11">
    <location>
        <begin position="336"/>
        <end position="356"/>
    </location>
</feature>
<comment type="caution">
    <text evidence="13">The sequence shown here is derived from an EMBL/GenBank/DDBJ whole genome shotgun (WGS) entry which is preliminary data.</text>
</comment>
<evidence type="ECO:0000256" key="9">
    <source>
        <dbReference type="ARBA" id="ARBA00023136"/>
    </source>
</evidence>
<evidence type="ECO:0000313" key="14">
    <source>
        <dbReference type="Proteomes" id="UP000249467"/>
    </source>
</evidence>
<keyword evidence="7" id="KW-0809">Transit peptide</keyword>
<feature type="transmembrane region" description="Helical" evidence="11">
    <location>
        <begin position="36"/>
        <end position="53"/>
    </location>
</feature>
<keyword evidence="8 11" id="KW-1133">Transmembrane helix</keyword>
<comment type="similarity">
    <text evidence="3">Belongs to the peptidase M50B family.</text>
</comment>
<reference evidence="13 14" key="2">
    <citation type="submission" date="2018-06" db="EMBL/GenBank/DDBJ databases">
        <title>Metagenomic assembly of (sub)arctic Cyanobacteria and their associated microbiome from non-axenic cultures.</title>
        <authorList>
            <person name="Baurain D."/>
        </authorList>
    </citation>
    <scope>NUCLEOTIDE SEQUENCE [LARGE SCALE GENOMIC DNA]</scope>
    <source>
        <strain evidence="13">ULC066bin1</strain>
    </source>
</reference>
<proteinExistence type="inferred from homology"/>
<feature type="transmembrane region" description="Helical" evidence="11">
    <location>
        <begin position="489"/>
        <end position="510"/>
    </location>
</feature>
<protein>
    <submittedName>
        <fullName evidence="13">Site-2 protease family protein</fullName>
    </submittedName>
</protein>
<feature type="transmembrane region" description="Helical" evidence="11">
    <location>
        <begin position="271"/>
        <end position="290"/>
    </location>
</feature>
<evidence type="ECO:0000256" key="10">
    <source>
        <dbReference type="SAM" id="MobiDB-lite"/>
    </source>
</evidence>
<dbReference type="Pfam" id="PF02163">
    <property type="entry name" value="Peptidase_M50"/>
    <property type="match status" value="1"/>
</dbReference>
<dbReference type="InterPro" id="IPR044838">
    <property type="entry name" value="EGY1-like"/>
</dbReference>
<keyword evidence="9 11" id="KW-0472">Membrane</keyword>
<feature type="region of interest" description="Disordered" evidence="10">
    <location>
        <begin position="100"/>
        <end position="129"/>
    </location>
</feature>
<keyword evidence="4 13" id="KW-0645">Protease</keyword>
<keyword evidence="5 11" id="KW-0812">Transmembrane</keyword>
<feature type="transmembrane region" description="Helical" evidence="11">
    <location>
        <begin position="398"/>
        <end position="417"/>
    </location>
</feature>
<dbReference type="GO" id="GO:0016020">
    <property type="term" value="C:membrane"/>
    <property type="evidence" value="ECO:0007669"/>
    <property type="project" value="UniProtKB-SubCell"/>
</dbReference>
<feature type="transmembrane region" description="Helical" evidence="11">
    <location>
        <begin position="59"/>
        <end position="79"/>
    </location>
</feature>